<proteinExistence type="predicted"/>
<dbReference type="InterPro" id="IPR029001">
    <property type="entry name" value="ITPase-like_fam"/>
</dbReference>
<reference evidence="1" key="1">
    <citation type="submission" date="2018-05" db="EMBL/GenBank/DDBJ databases">
        <authorList>
            <person name="Lanie J.A."/>
            <person name="Ng W.-L."/>
            <person name="Kazmierczak K.M."/>
            <person name="Andrzejewski T.M."/>
            <person name="Davidsen T.M."/>
            <person name="Wayne K.J."/>
            <person name="Tettelin H."/>
            <person name="Glass J.I."/>
            <person name="Rusch D."/>
            <person name="Podicherti R."/>
            <person name="Tsui H.-C.T."/>
            <person name="Winkler M.E."/>
        </authorList>
    </citation>
    <scope>NUCLEOTIDE SEQUENCE</scope>
</reference>
<sequence>FIPGGYEQTFGELGAETKNELSHRAKALAKMVKWLNSTAM</sequence>
<protein>
    <recommendedName>
        <fullName evidence="2">Non-canonical purine NTP pyrophosphatase</fullName>
    </recommendedName>
</protein>
<dbReference type="GO" id="GO:0009143">
    <property type="term" value="P:nucleoside triphosphate catabolic process"/>
    <property type="evidence" value="ECO:0007669"/>
    <property type="project" value="InterPro"/>
</dbReference>
<dbReference type="GO" id="GO:0047429">
    <property type="term" value="F:nucleoside triphosphate diphosphatase activity"/>
    <property type="evidence" value="ECO:0007669"/>
    <property type="project" value="InterPro"/>
</dbReference>
<gene>
    <name evidence="1" type="ORF">METZ01_LOCUS227663</name>
</gene>
<dbReference type="InterPro" id="IPR002637">
    <property type="entry name" value="RdgB/HAM1"/>
</dbReference>
<organism evidence="1">
    <name type="scientific">marine metagenome</name>
    <dbReference type="NCBI Taxonomy" id="408172"/>
    <lineage>
        <taxon>unclassified sequences</taxon>
        <taxon>metagenomes</taxon>
        <taxon>ecological metagenomes</taxon>
    </lineage>
</organism>
<evidence type="ECO:0000313" key="1">
    <source>
        <dbReference type="EMBL" id="SVB74809.1"/>
    </source>
</evidence>
<dbReference type="EMBL" id="UINC01055665">
    <property type="protein sequence ID" value="SVB74809.1"/>
    <property type="molecule type" value="Genomic_DNA"/>
</dbReference>
<name>A0A382GIL5_9ZZZZ</name>
<dbReference type="Pfam" id="PF01725">
    <property type="entry name" value="Ham1p_like"/>
    <property type="match status" value="1"/>
</dbReference>
<evidence type="ECO:0008006" key="2">
    <source>
        <dbReference type="Google" id="ProtNLM"/>
    </source>
</evidence>
<dbReference type="Gene3D" id="3.90.950.10">
    <property type="match status" value="1"/>
</dbReference>
<dbReference type="AlphaFoldDB" id="A0A382GIL5"/>
<dbReference type="SUPFAM" id="SSF52972">
    <property type="entry name" value="ITPase-like"/>
    <property type="match status" value="1"/>
</dbReference>
<feature type="non-terminal residue" evidence="1">
    <location>
        <position position="1"/>
    </location>
</feature>
<accession>A0A382GIL5</accession>